<dbReference type="SUPFAM" id="SSF64182">
    <property type="entry name" value="DHH phosphoesterases"/>
    <property type="match status" value="1"/>
</dbReference>
<evidence type="ECO:0000256" key="4">
    <source>
        <dbReference type="ARBA" id="ARBA00023242"/>
    </source>
</evidence>
<dbReference type="InterPro" id="IPR003874">
    <property type="entry name" value="CDC45"/>
</dbReference>
<dbReference type="EMBL" id="JAWJWF010000001">
    <property type="protein sequence ID" value="KAK6641558.1"/>
    <property type="molecule type" value="Genomic_DNA"/>
</dbReference>
<keyword evidence="8" id="KW-1185">Reference proteome</keyword>
<evidence type="ECO:0000256" key="1">
    <source>
        <dbReference type="ARBA" id="ARBA00004123"/>
    </source>
</evidence>
<comment type="caution">
    <text evidence="7">The sequence shown here is derived from an EMBL/GenBank/DDBJ whole genome shotgun (WGS) entry which is preliminary data.</text>
</comment>
<evidence type="ECO:0000256" key="5">
    <source>
        <dbReference type="ARBA" id="ARBA00023306"/>
    </source>
</evidence>
<evidence type="ECO:0000313" key="7">
    <source>
        <dbReference type="EMBL" id="KAK6641558.1"/>
    </source>
</evidence>
<proteinExistence type="inferred from homology"/>
<protein>
    <submittedName>
        <fullName evidence="7">Uncharacterized protein</fullName>
    </submittedName>
</protein>
<evidence type="ECO:0000256" key="2">
    <source>
        <dbReference type="ARBA" id="ARBA00010727"/>
    </source>
</evidence>
<gene>
    <name evidence="7" type="ORF">RUM44_013271</name>
</gene>
<comment type="subcellular location">
    <subcellularLocation>
        <location evidence="1">Nucleus</location>
    </subcellularLocation>
</comment>
<keyword evidence="4" id="KW-0539">Nucleus</keyword>
<keyword evidence="3" id="KW-0235">DNA replication</keyword>
<dbReference type="Pfam" id="PF02724">
    <property type="entry name" value="CDC45"/>
    <property type="match status" value="1"/>
</dbReference>
<accession>A0ABR1BIC7</accession>
<dbReference type="InterPro" id="IPR038763">
    <property type="entry name" value="DHH_sf"/>
</dbReference>
<name>A0ABR1BIC7_POLSC</name>
<evidence type="ECO:0000256" key="3">
    <source>
        <dbReference type="ARBA" id="ARBA00022705"/>
    </source>
</evidence>
<dbReference type="PANTHER" id="PTHR10507">
    <property type="entry name" value="CDC45-RELATED PROTEIN"/>
    <property type="match status" value="1"/>
</dbReference>
<comment type="similarity">
    <text evidence="2">Belongs to the CDC45 family.</text>
</comment>
<dbReference type="PANTHER" id="PTHR10507:SF0">
    <property type="entry name" value="CELL DIVISION CONTROL PROTEIN 45 HOMOLOG"/>
    <property type="match status" value="1"/>
</dbReference>
<organism evidence="7 8">
    <name type="scientific">Polyplax serrata</name>
    <name type="common">Common mouse louse</name>
    <dbReference type="NCBI Taxonomy" id="468196"/>
    <lineage>
        <taxon>Eukaryota</taxon>
        <taxon>Metazoa</taxon>
        <taxon>Ecdysozoa</taxon>
        <taxon>Arthropoda</taxon>
        <taxon>Hexapoda</taxon>
        <taxon>Insecta</taxon>
        <taxon>Pterygota</taxon>
        <taxon>Neoptera</taxon>
        <taxon>Paraneoptera</taxon>
        <taxon>Psocodea</taxon>
        <taxon>Troctomorpha</taxon>
        <taxon>Phthiraptera</taxon>
        <taxon>Anoplura</taxon>
        <taxon>Polyplacidae</taxon>
        <taxon>Polyplax</taxon>
    </lineage>
</organism>
<reference evidence="7 8" key="1">
    <citation type="submission" date="2023-09" db="EMBL/GenBank/DDBJ databases">
        <title>Genomes of two closely related lineages of the louse Polyplax serrata with different host specificities.</title>
        <authorList>
            <person name="Martinu J."/>
            <person name="Tarabai H."/>
            <person name="Stefka J."/>
            <person name="Hypsa V."/>
        </authorList>
    </citation>
    <scope>NUCLEOTIDE SEQUENCE [LARGE SCALE GENOMIC DNA]</scope>
    <source>
        <strain evidence="7">98ZLc_SE</strain>
    </source>
</reference>
<feature type="region of interest" description="Disordered" evidence="6">
    <location>
        <begin position="135"/>
        <end position="167"/>
    </location>
</feature>
<evidence type="ECO:0000256" key="6">
    <source>
        <dbReference type="SAM" id="MobiDB-lite"/>
    </source>
</evidence>
<evidence type="ECO:0000313" key="8">
    <source>
        <dbReference type="Proteomes" id="UP001359485"/>
    </source>
</evidence>
<keyword evidence="5" id="KW-0131">Cell cycle</keyword>
<sequence length="571" mass="65681">MFADDLGRDFYGKIRGQRVLVIVNYDVDAICACKILQALFKTDYISYTLVTVDFSNELKTLFDEHHADEKYVIFINCGGTLDVVEEIEPEEDITFFILDSHRPIDVCNIYNDNQVVLLSKLENPEEVPEFCDIFRDDDSEEDDNDSSEECRGGYSDEENESSESKRRRICEEAITKRRERKTWEEKRDKLMFEYSQYGYYGKSSALILFELAWKLAKDNFDVLWYAILGLSEQYLMNKITETTYVTECGDLQNHVSRLTHDITSRNEGENLPVHIELEKEHWSIKESLKHSKFSASRLKLWTFHGEERLHEMLAEIGIPLSQCTQKFNSMDLLFRKEFYSSLVNISEKYGLNGVVFITFFIRHGYGKKYSAADYVYGLLALLQSTNGEKTKSHCFMDCLEALRQSKKEKLDQGIELGKSLFVSIFKQTQNALEIKRVQRIGPFLYFCISQKFAQTLICSHPYGAILLADFLLTAYATTRKNFNKALASPMVICTPCLGDDGTLDENDDSICNIAGIPPISEESNKNFFGKAFEKAAEHCHIKILNTYFDSSGEFKKLIKAFFGKLKSALDT</sequence>
<dbReference type="Proteomes" id="UP001359485">
    <property type="component" value="Unassembled WGS sequence"/>
</dbReference>
<feature type="compositionally biased region" description="Acidic residues" evidence="6">
    <location>
        <begin position="135"/>
        <end position="147"/>
    </location>
</feature>